<comment type="caution">
    <text evidence="1">The sequence shown here is derived from an EMBL/GenBank/DDBJ whole genome shotgun (WGS) entry which is preliminary data.</text>
</comment>
<proteinExistence type="predicted"/>
<reference evidence="1 2" key="2">
    <citation type="journal article" date="2022" name="Mol. Ecol. Resour.">
        <title>The genomes of chicory, endive, great burdock and yacon provide insights into Asteraceae paleo-polyploidization history and plant inulin production.</title>
        <authorList>
            <person name="Fan W."/>
            <person name="Wang S."/>
            <person name="Wang H."/>
            <person name="Wang A."/>
            <person name="Jiang F."/>
            <person name="Liu H."/>
            <person name="Zhao H."/>
            <person name="Xu D."/>
            <person name="Zhang Y."/>
        </authorList>
    </citation>
    <scope>NUCLEOTIDE SEQUENCE [LARGE SCALE GENOMIC DNA]</scope>
    <source>
        <strain evidence="2">cv. Yunnan</strain>
        <tissue evidence="1">Leaves</tissue>
    </source>
</reference>
<name>A0ACB9JZQ1_9ASTR</name>
<accession>A0ACB9JZQ1</accession>
<evidence type="ECO:0000313" key="1">
    <source>
        <dbReference type="EMBL" id="KAI3825541.1"/>
    </source>
</evidence>
<sequence length="116" mass="12714">MLIPERKKDKKFRVSNSKLKKSLVGSGPMNLANSQAPLKSPISGLNKDKVKKSVMKMFSSILGCDSFAWGFRVGVSGHGGVRQQQWYSRAAVSDDDSGWGRAWDEVVTGWTGGRLP</sequence>
<organism evidence="1 2">
    <name type="scientific">Smallanthus sonchifolius</name>
    <dbReference type="NCBI Taxonomy" id="185202"/>
    <lineage>
        <taxon>Eukaryota</taxon>
        <taxon>Viridiplantae</taxon>
        <taxon>Streptophyta</taxon>
        <taxon>Embryophyta</taxon>
        <taxon>Tracheophyta</taxon>
        <taxon>Spermatophyta</taxon>
        <taxon>Magnoliopsida</taxon>
        <taxon>eudicotyledons</taxon>
        <taxon>Gunneridae</taxon>
        <taxon>Pentapetalae</taxon>
        <taxon>asterids</taxon>
        <taxon>campanulids</taxon>
        <taxon>Asterales</taxon>
        <taxon>Asteraceae</taxon>
        <taxon>Asteroideae</taxon>
        <taxon>Heliantheae alliance</taxon>
        <taxon>Millerieae</taxon>
        <taxon>Smallanthus</taxon>
    </lineage>
</organism>
<protein>
    <submittedName>
        <fullName evidence="1">Uncharacterized protein</fullName>
    </submittedName>
</protein>
<gene>
    <name evidence="1" type="ORF">L1987_07031</name>
</gene>
<evidence type="ECO:0000313" key="2">
    <source>
        <dbReference type="Proteomes" id="UP001056120"/>
    </source>
</evidence>
<dbReference type="Proteomes" id="UP001056120">
    <property type="component" value="Linkage Group LG02"/>
</dbReference>
<reference evidence="2" key="1">
    <citation type="journal article" date="2022" name="Mol. Ecol. Resour.">
        <title>The genomes of chicory, endive, great burdock and yacon provide insights into Asteraceae palaeo-polyploidization history and plant inulin production.</title>
        <authorList>
            <person name="Fan W."/>
            <person name="Wang S."/>
            <person name="Wang H."/>
            <person name="Wang A."/>
            <person name="Jiang F."/>
            <person name="Liu H."/>
            <person name="Zhao H."/>
            <person name="Xu D."/>
            <person name="Zhang Y."/>
        </authorList>
    </citation>
    <scope>NUCLEOTIDE SEQUENCE [LARGE SCALE GENOMIC DNA]</scope>
    <source>
        <strain evidence="2">cv. Yunnan</strain>
    </source>
</reference>
<dbReference type="EMBL" id="CM042019">
    <property type="protein sequence ID" value="KAI3825541.1"/>
    <property type="molecule type" value="Genomic_DNA"/>
</dbReference>
<keyword evidence="2" id="KW-1185">Reference proteome</keyword>